<name>A0AAI9ZAR8_9PEZI</name>
<feature type="transmembrane region" description="Helical" evidence="6">
    <location>
        <begin position="193"/>
        <end position="216"/>
    </location>
</feature>
<dbReference type="GeneID" id="85333093"/>
<proteinExistence type="predicted"/>
<reference evidence="8 9" key="1">
    <citation type="submission" date="2016-10" db="EMBL/GenBank/DDBJ databases">
        <title>The genome sequence of Colletotrichum fioriniae PJ7.</title>
        <authorList>
            <person name="Baroncelli R."/>
        </authorList>
    </citation>
    <scope>NUCLEOTIDE SEQUENCE [LARGE SCALE GENOMIC DNA]</scope>
    <source>
        <strain evidence="8 9">IMI 309622</strain>
    </source>
</reference>
<evidence type="ECO:0000259" key="7">
    <source>
        <dbReference type="Pfam" id="PF00955"/>
    </source>
</evidence>
<dbReference type="InterPro" id="IPR011531">
    <property type="entry name" value="HCO3_transpt-like_TM_dom"/>
</dbReference>
<feature type="non-terminal residue" evidence="8">
    <location>
        <position position="1"/>
    </location>
</feature>
<dbReference type="Proteomes" id="UP001240678">
    <property type="component" value="Unassembled WGS sequence"/>
</dbReference>
<feature type="transmembrane region" description="Helical" evidence="6">
    <location>
        <begin position="434"/>
        <end position="455"/>
    </location>
</feature>
<dbReference type="SUPFAM" id="SSF51735">
    <property type="entry name" value="NAD(P)-binding Rossmann-fold domains"/>
    <property type="match status" value="1"/>
</dbReference>
<feature type="transmembrane region" description="Helical" evidence="6">
    <location>
        <begin position="152"/>
        <end position="173"/>
    </location>
</feature>
<dbReference type="PRINTS" id="PR00081">
    <property type="entry name" value="GDHRDH"/>
</dbReference>
<sequence length="1055" mass="115959">FFSLPAHWVAISRVSNDCTQARSVLIVVKAPSHMPPNLTPAGPDNDRGPPSATSLRHQDDVITPVRESHGLISDKAGRRSTEKAEGPDEVSVHDTGSERRRSGRHSSDNDTSNRNNHRWRGYMKRDGKLRPFRLLKEDFGNFRLRYLSDWTVFNQLVLASAVYVFFTNILPGITFASDLYVLTGESWGTIEVVFSTGLCGIIFALFSAQPLTILGVTGPFSVLAENIYTLCENSFKIPFLPFMAWSLIHSGWMHFLLAIFNAHDYTMQYVTDFSADIFSLLNSVIYFHKAIRELQRTKAAVSLAAFLYSIIGAAGTCLLAIALSTAVSWKPLFHRYIRMGLTEYAAAISIVFFIGMPYVGDLATLDHNRLEVSKSFRPSSPSREYFFVEFWKLPIGWIFIAIVPGIIITVLFYFDHEISSIICTAKRYGTQKPGGYAWDVMLLGITTIMCGILGIPPANGLLPQAPLHSESLMYTVYEDPPPVDEEAEEEGPGEGPPAKPVQRVHEQRYSAFLQAAGILLFVSPPFQHVLGFTPTSVLAGLFMFMGFQSLSVNPILTRIWHLLTPISELPALPHGASWIGIHCYTIAQIVLTGIVFGVTLTVAAPGFPIIIIILVPVRLFFMNKVWSRQTLRYVDGWATREGKPEDDENDRRREGLVASNETSRRVEWLHRVMVPVSGGILRGCRVERAMCDPIETPRHGCSITRYDRCPDFSAVTTSPSVRLLHDTSASSTIKAVGTMSLSVAGKYAVITGAGSGINLAFARLLLEKGCSVIIGDLALRHEAQKLLEQYPHPQPGSNTSNNKNNSDRPSALFQETNVASWPSLSRLWSSALSSFPQIDIVVPGAGLFEPAWSSFWHPPKTGTNPDSESRDAADAEPGTYAVLDVNLTHPIRLSQLAIGYWTQEGKGGCLVHVSSIAGHAAGIGSPLYIASKHGLHGFVRCMAGMRDRLGIRCSAVAPGAVMTPMWLEDPGKKHMTQGEGVELFLEPEEVASGMLELCENPEYGNGTILEVSKGATRVVPLYRAEPPSGVGVVLPRLAENAEKVWKKLEGPGLQI</sequence>
<dbReference type="AlphaFoldDB" id="A0AAI9ZAR8"/>
<organism evidence="8 9">
    <name type="scientific">Colletotrichum costaricense</name>
    <dbReference type="NCBI Taxonomy" id="1209916"/>
    <lineage>
        <taxon>Eukaryota</taxon>
        <taxon>Fungi</taxon>
        <taxon>Dikarya</taxon>
        <taxon>Ascomycota</taxon>
        <taxon>Pezizomycotina</taxon>
        <taxon>Sordariomycetes</taxon>
        <taxon>Hypocreomycetidae</taxon>
        <taxon>Glomerellales</taxon>
        <taxon>Glomerellaceae</taxon>
        <taxon>Colletotrichum</taxon>
        <taxon>Colletotrichum acutatum species complex</taxon>
    </lineage>
</organism>
<dbReference type="Pfam" id="PF00955">
    <property type="entry name" value="HCO3_cotransp"/>
    <property type="match status" value="2"/>
</dbReference>
<evidence type="ECO:0000256" key="6">
    <source>
        <dbReference type="SAM" id="Phobius"/>
    </source>
</evidence>
<feature type="transmembrane region" description="Helical" evidence="6">
    <location>
        <begin position="237"/>
        <end position="260"/>
    </location>
</feature>
<evidence type="ECO:0000313" key="8">
    <source>
        <dbReference type="EMBL" id="KAK1540036.1"/>
    </source>
</evidence>
<protein>
    <recommendedName>
        <fullName evidence="7">Bicarbonate transporter-like transmembrane domain-containing protein</fullName>
    </recommendedName>
</protein>
<dbReference type="RefSeq" id="XP_060320984.1">
    <property type="nucleotide sequence ID" value="XM_060449546.1"/>
</dbReference>
<feature type="transmembrane region" description="Helical" evidence="6">
    <location>
        <begin position="299"/>
        <end position="324"/>
    </location>
</feature>
<dbReference type="InterPro" id="IPR002347">
    <property type="entry name" value="SDR_fam"/>
</dbReference>
<feature type="domain" description="Bicarbonate transporter-like transmembrane" evidence="7">
    <location>
        <begin position="132"/>
        <end position="298"/>
    </location>
</feature>
<dbReference type="EMBL" id="MOOE01000001">
    <property type="protein sequence ID" value="KAK1540036.1"/>
    <property type="molecule type" value="Genomic_DNA"/>
</dbReference>
<dbReference type="GO" id="GO:0005452">
    <property type="term" value="F:solute:inorganic anion antiporter activity"/>
    <property type="evidence" value="ECO:0007669"/>
    <property type="project" value="InterPro"/>
</dbReference>
<dbReference type="GO" id="GO:0005886">
    <property type="term" value="C:plasma membrane"/>
    <property type="evidence" value="ECO:0007669"/>
    <property type="project" value="TreeGrafter"/>
</dbReference>
<feature type="transmembrane region" description="Helical" evidence="6">
    <location>
        <begin position="344"/>
        <end position="365"/>
    </location>
</feature>
<dbReference type="GO" id="GO:0080139">
    <property type="term" value="F:borate efflux transmembrane transporter activity"/>
    <property type="evidence" value="ECO:0007669"/>
    <property type="project" value="TreeGrafter"/>
</dbReference>
<feature type="region of interest" description="Disordered" evidence="5">
    <location>
        <begin position="32"/>
        <end position="120"/>
    </location>
</feature>
<dbReference type="Gene3D" id="3.40.50.720">
    <property type="entry name" value="NAD(P)-binding Rossmann-like Domain"/>
    <property type="match status" value="1"/>
</dbReference>
<evidence type="ECO:0000256" key="5">
    <source>
        <dbReference type="SAM" id="MobiDB-lite"/>
    </source>
</evidence>
<dbReference type="GO" id="GO:0050801">
    <property type="term" value="P:monoatomic ion homeostasis"/>
    <property type="evidence" value="ECO:0007669"/>
    <property type="project" value="TreeGrafter"/>
</dbReference>
<feature type="domain" description="Bicarbonate transporter-like transmembrane" evidence="7">
    <location>
        <begin position="304"/>
        <end position="636"/>
    </location>
</feature>
<evidence type="ECO:0000256" key="3">
    <source>
        <dbReference type="ARBA" id="ARBA00022989"/>
    </source>
</evidence>
<evidence type="ECO:0000256" key="2">
    <source>
        <dbReference type="ARBA" id="ARBA00022692"/>
    </source>
</evidence>
<feature type="compositionally biased region" description="Polar residues" evidence="5">
    <location>
        <begin position="795"/>
        <end position="809"/>
    </location>
</feature>
<dbReference type="PANTHER" id="PTHR11453">
    <property type="entry name" value="ANION EXCHANGE PROTEIN"/>
    <property type="match status" value="1"/>
</dbReference>
<dbReference type="Pfam" id="PF00106">
    <property type="entry name" value="adh_short"/>
    <property type="match status" value="1"/>
</dbReference>
<dbReference type="InterPro" id="IPR036291">
    <property type="entry name" value="NAD(P)-bd_dom_sf"/>
</dbReference>
<keyword evidence="9" id="KW-1185">Reference proteome</keyword>
<evidence type="ECO:0000313" key="9">
    <source>
        <dbReference type="Proteomes" id="UP001240678"/>
    </source>
</evidence>
<dbReference type="InterPro" id="IPR003020">
    <property type="entry name" value="HCO3_transpt_euk"/>
</dbReference>
<feature type="compositionally biased region" description="Basic and acidic residues" evidence="5">
    <location>
        <begin position="75"/>
        <end position="108"/>
    </location>
</feature>
<feature type="region of interest" description="Disordered" evidence="5">
    <location>
        <begin position="790"/>
        <end position="809"/>
    </location>
</feature>
<keyword evidence="4 6" id="KW-0472">Membrane</keyword>
<comment type="subcellular location">
    <subcellularLocation>
        <location evidence="1">Membrane</location>
        <topology evidence="1">Multi-pass membrane protein</topology>
    </subcellularLocation>
</comment>
<evidence type="ECO:0000256" key="1">
    <source>
        <dbReference type="ARBA" id="ARBA00004141"/>
    </source>
</evidence>
<keyword evidence="3 6" id="KW-1133">Transmembrane helix</keyword>
<accession>A0AAI9ZAR8</accession>
<feature type="transmembrane region" description="Helical" evidence="6">
    <location>
        <begin position="602"/>
        <end position="621"/>
    </location>
</feature>
<dbReference type="PANTHER" id="PTHR11453:SF82">
    <property type="entry name" value="BORON TRANSPORTER 1"/>
    <property type="match status" value="1"/>
</dbReference>
<keyword evidence="2 6" id="KW-0812">Transmembrane</keyword>
<feature type="transmembrane region" description="Helical" evidence="6">
    <location>
        <begin position="536"/>
        <end position="556"/>
    </location>
</feature>
<evidence type="ECO:0000256" key="4">
    <source>
        <dbReference type="ARBA" id="ARBA00023136"/>
    </source>
</evidence>
<feature type="transmembrane region" description="Helical" evidence="6">
    <location>
        <begin position="386"/>
        <end position="414"/>
    </location>
</feature>
<dbReference type="GO" id="GO:0006820">
    <property type="term" value="P:monoatomic anion transport"/>
    <property type="evidence" value="ECO:0007669"/>
    <property type="project" value="InterPro"/>
</dbReference>
<gene>
    <name evidence="8" type="ORF">CCOS01_01350</name>
</gene>
<comment type="caution">
    <text evidence="8">The sequence shown here is derived from an EMBL/GenBank/DDBJ whole genome shotgun (WGS) entry which is preliminary data.</text>
</comment>
<dbReference type="GO" id="GO:0000324">
    <property type="term" value="C:fungal-type vacuole"/>
    <property type="evidence" value="ECO:0007669"/>
    <property type="project" value="TreeGrafter"/>
</dbReference>